<keyword evidence="2" id="KW-1185">Reference proteome</keyword>
<dbReference type="PANTHER" id="PTHR33960:SF1">
    <property type="entry name" value="SIMILAR TO KIAA0825 PROTEIN"/>
    <property type="match status" value="1"/>
</dbReference>
<evidence type="ECO:0000313" key="2">
    <source>
        <dbReference type="Proteomes" id="UP001152759"/>
    </source>
</evidence>
<dbReference type="PANTHER" id="PTHR33960">
    <property type="entry name" value="SIMILAR TO KIAA0825 PROTEIN"/>
    <property type="match status" value="1"/>
</dbReference>
<sequence>MEVMEEGNLMDRTRILLQRDSEHYNAHQMVLQENLCAGVVGGILDFPHYASFAAVKLVLWWEQEYFMTFRKSSRLFESVGGRAASMSDEGNLRGCGGVATAYLPQTLAKTLAESSEQLLEHLHGLTQEALDHADLTVLTGTLGAAALIRNCIWMYHQHLFQSSEGISLSSSYKSFQEMAEALAERLLDLHIRLISLYVLQDADCLNWKAQQSFFEKGRSSFTVQMWWLYMQGTQESLWNTVPPRTAQRVLGGMLNESLTILTFRYSQAQTSVARNELLVADISNLLQCIQQLLLCICTTGEELSGMQLTSNVIRDVHAKANLLFQILMVRGAPLSILYKVFNRGIQHVKCFSQEAFPDVQPWFRFVVTSQNKAAFHIANPSHLHTKMSIFLELSVLLTQPQPSWPLLLKVLTMRNCWLAATISAKLLQSPVEIGGVGEDESTSCSGFLCSGDCHLPKTSVEFALVYIVMKVGNLLNIQNFFLGSTGVFRSHNSDWSHSFHNSLVWNQKRTPWVEAILSEIYPSVDNVVPIINQAIQNSMSVEDTIKLAMTSLSEILDCLPANVFIMCEIIANQLPAHVMPIADCVLAHLLIVALYTQMVHSLPENAYVCEALCHLTEHDVLDLINAISQFDVGSFHEDEQMLIEDVQHIHEVQVSKLLLNPTGRIAVKVMYEYLKQDYRWLRTQLGQPPLPENSNTLLYKMFHIDSEQYDQFLAGKWSPDWVALLNSPLGISKEKMWEYLNLRAEFWSEEELSEHDSAVVAKLRALFADSR</sequence>
<accession>A0A9P0F2V8</accession>
<dbReference type="AlphaFoldDB" id="A0A9P0F2V8"/>
<dbReference type="Pfam" id="PF14906">
    <property type="entry name" value="DUF4495"/>
    <property type="match status" value="1"/>
</dbReference>
<protein>
    <submittedName>
        <fullName evidence="1">Uncharacterized protein</fullName>
    </submittedName>
</protein>
<dbReference type="EMBL" id="OU963864">
    <property type="protein sequence ID" value="CAH0387394.1"/>
    <property type="molecule type" value="Genomic_DNA"/>
</dbReference>
<gene>
    <name evidence="1" type="ORF">BEMITA_LOCUS6417</name>
</gene>
<reference evidence="1" key="1">
    <citation type="submission" date="2021-12" db="EMBL/GenBank/DDBJ databases">
        <authorList>
            <person name="King R."/>
        </authorList>
    </citation>
    <scope>NUCLEOTIDE SEQUENCE</scope>
</reference>
<organism evidence="1 2">
    <name type="scientific">Bemisia tabaci</name>
    <name type="common">Sweetpotato whitefly</name>
    <name type="synonym">Aleurodes tabaci</name>
    <dbReference type="NCBI Taxonomy" id="7038"/>
    <lineage>
        <taxon>Eukaryota</taxon>
        <taxon>Metazoa</taxon>
        <taxon>Ecdysozoa</taxon>
        <taxon>Arthropoda</taxon>
        <taxon>Hexapoda</taxon>
        <taxon>Insecta</taxon>
        <taxon>Pterygota</taxon>
        <taxon>Neoptera</taxon>
        <taxon>Paraneoptera</taxon>
        <taxon>Hemiptera</taxon>
        <taxon>Sternorrhyncha</taxon>
        <taxon>Aleyrodoidea</taxon>
        <taxon>Aleyrodidae</taxon>
        <taxon>Aleyrodinae</taxon>
        <taxon>Bemisia</taxon>
    </lineage>
</organism>
<dbReference type="Proteomes" id="UP001152759">
    <property type="component" value="Chromosome 3"/>
</dbReference>
<name>A0A9P0F2V8_BEMTA</name>
<dbReference type="InterPro" id="IPR027993">
    <property type="entry name" value="DUF4495"/>
</dbReference>
<evidence type="ECO:0000313" key="1">
    <source>
        <dbReference type="EMBL" id="CAH0387394.1"/>
    </source>
</evidence>
<proteinExistence type="predicted"/>